<dbReference type="Proteomes" id="UP001486888">
    <property type="component" value="Chromosome"/>
</dbReference>
<protein>
    <submittedName>
        <fullName evidence="2">Uncharacterized protein</fullName>
    </submittedName>
</protein>
<dbReference type="RefSeq" id="WP_345469909.1">
    <property type="nucleotide sequence ID" value="NZ_CP125942.1"/>
</dbReference>
<keyword evidence="1" id="KW-0812">Transmembrane</keyword>
<sequence>MIKIVTAIAVASALSLGSVQSPPEPATEAAAPTASTTQELQAQYAGYSSEEIVEEGLAEEGLELEQVNVSTAGIEIEAEAAAPNDPFEFALELDAGKASGEVTFTDKIDGEIVTETYDIDIQESTVERTVFTLTNPNTGEIYEHDSAEASSSVAFVIPLAFGAISISTALYYLAVGAAIVISGALALEAGKAISKIIKENSRKNKSKKRDYYPATLKNNKVFISAKGLTKTQAVTRGKKGKGNDVWALSKSKAKSLAVSIKNGKSAVGPEISGGGKKGYMWHYHPNNRTPSVHLFYGSMT</sequence>
<organism evidence="2 3">
    <name type="scientific">Glutamicibacter ectropisis</name>
    <dbReference type="NCBI Taxonomy" id="3046593"/>
    <lineage>
        <taxon>Bacteria</taxon>
        <taxon>Bacillati</taxon>
        <taxon>Actinomycetota</taxon>
        <taxon>Actinomycetes</taxon>
        <taxon>Micrococcales</taxon>
        <taxon>Micrococcaceae</taxon>
        <taxon>Glutamicibacter</taxon>
    </lineage>
</organism>
<evidence type="ECO:0000256" key="1">
    <source>
        <dbReference type="SAM" id="Phobius"/>
    </source>
</evidence>
<keyword evidence="3" id="KW-1185">Reference proteome</keyword>
<dbReference type="KEGG" id="gey:QMQ05_10710"/>
<evidence type="ECO:0000313" key="2">
    <source>
        <dbReference type="EMBL" id="XAO44828.1"/>
    </source>
</evidence>
<dbReference type="EMBL" id="CP125942">
    <property type="protein sequence ID" value="XAO44828.1"/>
    <property type="molecule type" value="Genomic_DNA"/>
</dbReference>
<keyword evidence="1" id="KW-0472">Membrane</keyword>
<accession>A0AAU6WCH5</accession>
<proteinExistence type="predicted"/>
<feature type="transmembrane region" description="Helical" evidence="1">
    <location>
        <begin position="169"/>
        <end position="187"/>
    </location>
</feature>
<evidence type="ECO:0000313" key="3">
    <source>
        <dbReference type="Proteomes" id="UP001486888"/>
    </source>
</evidence>
<name>A0AAU6WCH5_9MICC</name>
<gene>
    <name evidence="2" type="ORF">QMQ05_10710</name>
</gene>
<dbReference type="AlphaFoldDB" id="A0AAU6WCH5"/>
<keyword evidence="1" id="KW-1133">Transmembrane helix</keyword>
<reference evidence="2 3" key="1">
    <citation type="submission" date="2023-05" db="EMBL/GenBank/DDBJ databases">
        <title>Glutamicibacter sp. B1, complete genome.</title>
        <authorList>
            <person name="Long Y.H."/>
            <person name="Fang T."/>
            <person name="Li X.Y."/>
        </authorList>
    </citation>
    <scope>NUCLEOTIDE SEQUENCE [LARGE SCALE GENOMIC DNA]</scope>
    <source>
        <strain evidence="2 3">B1</strain>
    </source>
</reference>